<organism evidence="2">
    <name type="scientific">Caenorhabditis remanei</name>
    <name type="common">Caenorhabditis vulgaris</name>
    <dbReference type="NCBI Taxonomy" id="31234"/>
    <lineage>
        <taxon>Eukaryota</taxon>
        <taxon>Metazoa</taxon>
        <taxon>Ecdysozoa</taxon>
        <taxon>Nematoda</taxon>
        <taxon>Chromadorea</taxon>
        <taxon>Rhabditida</taxon>
        <taxon>Rhabditina</taxon>
        <taxon>Rhabditomorpha</taxon>
        <taxon>Rhabditoidea</taxon>
        <taxon>Rhabditidae</taxon>
        <taxon>Peloderinae</taxon>
        <taxon>Caenorhabditis</taxon>
    </lineage>
</organism>
<dbReference type="AlphaFoldDB" id="E3LNA7"/>
<dbReference type="Proteomes" id="UP000008281">
    <property type="component" value="Unassembled WGS sequence"/>
</dbReference>
<evidence type="ECO:0000313" key="2">
    <source>
        <dbReference type="Proteomes" id="UP000008281"/>
    </source>
</evidence>
<protein>
    <submittedName>
        <fullName evidence="1">Uncharacterized protein</fullName>
    </submittedName>
</protein>
<proteinExistence type="predicted"/>
<name>E3LNA7_CAERE</name>
<gene>
    <name evidence="1" type="ORF">CRE_28333</name>
</gene>
<dbReference type="EMBL" id="DS268411">
    <property type="protein sequence ID" value="EFP03275.1"/>
    <property type="molecule type" value="Genomic_DNA"/>
</dbReference>
<accession>E3LNA7</accession>
<dbReference type="HOGENOM" id="CLU_2160734_0_0_1"/>
<sequence length="111" mass="12760">MKCKQINLKHEYGAIRMEVLFSSNGKLLLEIFRSGYVEFKYRQAILFCITSGVLPMDYAVSILDVMHCKSIYQFRVAEIPARDILPLLMILPLHGVRKHPGITFFISTIVL</sequence>
<evidence type="ECO:0000313" key="1">
    <source>
        <dbReference type="EMBL" id="EFP03275.1"/>
    </source>
</evidence>
<keyword evidence="2" id="KW-1185">Reference proteome</keyword>
<dbReference type="InParanoid" id="E3LNA7"/>
<reference evidence="1" key="1">
    <citation type="submission" date="2007-07" db="EMBL/GenBank/DDBJ databases">
        <title>PCAP assembly of the Caenorhabditis remanei genome.</title>
        <authorList>
            <consortium name="The Caenorhabditis remanei Sequencing Consortium"/>
            <person name="Wilson R.K."/>
        </authorList>
    </citation>
    <scope>NUCLEOTIDE SEQUENCE [LARGE SCALE GENOMIC DNA]</scope>
    <source>
        <strain evidence="1">PB4641</strain>
    </source>
</reference>